<sequence>RSVIDRQLRTIQDYLESHPEDLNYVPPSKKCCDLREDTRSRERKGTDSRIGERPSWSTARKESGDHDSRKYPHCE</sequence>
<organism evidence="2 3">
    <name type="scientific">Romanomermis culicivorax</name>
    <name type="common">Nematode worm</name>
    <dbReference type="NCBI Taxonomy" id="13658"/>
    <lineage>
        <taxon>Eukaryota</taxon>
        <taxon>Metazoa</taxon>
        <taxon>Ecdysozoa</taxon>
        <taxon>Nematoda</taxon>
        <taxon>Enoplea</taxon>
        <taxon>Dorylaimia</taxon>
        <taxon>Mermithida</taxon>
        <taxon>Mermithoidea</taxon>
        <taxon>Mermithidae</taxon>
        <taxon>Romanomermis</taxon>
    </lineage>
</organism>
<evidence type="ECO:0000313" key="3">
    <source>
        <dbReference type="WBParaSite" id="nRc.2.0.1.t38268-RA"/>
    </source>
</evidence>
<dbReference type="WBParaSite" id="nRc.2.0.1.t38268-RA">
    <property type="protein sequence ID" value="nRc.2.0.1.t38268-RA"/>
    <property type="gene ID" value="nRc.2.0.1.g38268"/>
</dbReference>
<dbReference type="Proteomes" id="UP000887565">
    <property type="component" value="Unplaced"/>
</dbReference>
<protein>
    <submittedName>
        <fullName evidence="3">Uncharacterized protein</fullName>
    </submittedName>
</protein>
<feature type="compositionally biased region" description="Basic and acidic residues" evidence="1">
    <location>
        <begin position="59"/>
        <end position="75"/>
    </location>
</feature>
<feature type="compositionally biased region" description="Basic and acidic residues" evidence="1">
    <location>
        <begin position="30"/>
        <end position="52"/>
    </location>
</feature>
<evidence type="ECO:0000256" key="1">
    <source>
        <dbReference type="SAM" id="MobiDB-lite"/>
    </source>
</evidence>
<name>A0A915KHF9_ROMCU</name>
<keyword evidence="2" id="KW-1185">Reference proteome</keyword>
<accession>A0A915KHF9</accession>
<reference evidence="3" key="1">
    <citation type="submission" date="2022-11" db="UniProtKB">
        <authorList>
            <consortium name="WormBaseParasite"/>
        </authorList>
    </citation>
    <scope>IDENTIFICATION</scope>
</reference>
<proteinExistence type="predicted"/>
<evidence type="ECO:0000313" key="2">
    <source>
        <dbReference type="Proteomes" id="UP000887565"/>
    </source>
</evidence>
<dbReference type="AlphaFoldDB" id="A0A915KHF9"/>
<feature type="region of interest" description="Disordered" evidence="1">
    <location>
        <begin position="19"/>
        <end position="75"/>
    </location>
</feature>